<organism evidence="4 5">
    <name type="scientific">Coleophoma cylindrospora</name>
    <dbReference type="NCBI Taxonomy" id="1849047"/>
    <lineage>
        <taxon>Eukaryota</taxon>
        <taxon>Fungi</taxon>
        <taxon>Dikarya</taxon>
        <taxon>Ascomycota</taxon>
        <taxon>Pezizomycotina</taxon>
        <taxon>Leotiomycetes</taxon>
        <taxon>Helotiales</taxon>
        <taxon>Dermateaceae</taxon>
        <taxon>Coleophoma</taxon>
    </lineage>
</organism>
<dbReference type="GO" id="GO:0008270">
    <property type="term" value="F:zinc ion binding"/>
    <property type="evidence" value="ECO:0007669"/>
    <property type="project" value="InterPro"/>
</dbReference>
<dbReference type="CDD" id="cd12148">
    <property type="entry name" value="fungal_TF_MHR"/>
    <property type="match status" value="1"/>
</dbReference>
<sequence>MSNRGSCQPPDATPAVAEGYAVSVVPGTAIAICARRDPFTALMTRCLAPRKAAGPEAHSDITWAPSLRLSKSRLDPTWPPTNHPLKLLLMTSTAALPVAGPRSLLGSAPEWACLRVNGDEEAPTHFTVVPDDHLDAKPNYYPAVNLRTSLGSHEHEILAAYREIVHTSFPLLDCQMINNSSRRDDSPMLAVMCLIASPYSSHMTKQVKADFFSYVFRALPLQRRHPKIETVEAAVLFLQRPASIHRAPSTPGLWAELGGIVGMSHELGLNVSPAKWNIPDAHRSRRIRLWWAVYIFDKWCALGLGRPPYLSDENANVPLVTLKDFENDDPVLTVSAKQFIAMASLSRILSDILSIFYSLRSIHLLRSAPAEEVASTFNVFRGQLKIFKEAHLHELFATDLFRDPTGTVELAFYTVEIVLCRAVLRKVDERHESYGEVRTYAKSALSNIATLLQQLQINRLRAFWWNPISILNFAIAGSFMFSLLLSSINDEEIEYWTAQIREFRRLLELQRFGFDVTRLASTRMELLATVNNQKGVRKTTASGDSEYFGGDLMVELEMI</sequence>
<proteinExistence type="predicted"/>
<dbReference type="AlphaFoldDB" id="A0A3D8Q8V9"/>
<dbReference type="PANTHER" id="PTHR31668">
    <property type="entry name" value="GLUCOSE TRANSPORT TRANSCRIPTION REGULATOR RGT1-RELATED-RELATED"/>
    <property type="match status" value="1"/>
</dbReference>
<name>A0A3D8Q8V9_9HELO</name>
<feature type="domain" description="Xylanolytic transcriptional activator regulatory" evidence="3">
    <location>
        <begin position="253"/>
        <end position="326"/>
    </location>
</feature>
<accession>A0A3D8Q8V9</accession>
<evidence type="ECO:0000256" key="1">
    <source>
        <dbReference type="ARBA" id="ARBA00023242"/>
    </source>
</evidence>
<dbReference type="GO" id="GO:0005634">
    <property type="term" value="C:nucleus"/>
    <property type="evidence" value="ECO:0007669"/>
    <property type="project" value="TreeGrafter"/>
</dbReference>
<comment type="caution">
    <text evidence="4">The sequence shown here is derived from an EMBL/GenBank/DDBJ whole genome shotgun (WGS) entry which is preliminary data.</text>
</comment>
<keyword evidence="1" id="KW-0539">Nucleus</keyword>
<evidence type="ECO:0000256" key="2">
    <source>
        <dbReference type="SAM" id="Phobius"/>
    </source>
</evidence>
<dbReference type="GO" id="GO:0006351">
    <property type="term" value="P:DNA-templated transcription"/>
    <property type="evidence" value="ECO:0007669"/>
    <property type="project" value="InterPro"/>
</dbReference>
<keyword evidence="5" id="KW-1185">Reference proteome</keyword>
<evidence type="ECO:0000259" key="3">
    <source>
        <dbReference type="SMART" id="SM00906"/>
    </source>
</evidence>
<keyword evidence="2" id="KW-1133">Transmembrane helix</keyword>
<dbReference type="SMART" id="SM00906">
    <property type="entry name" value="Fungal_trans"/>
    <property type="match status" value="1"/>
</dbReference>
<dbReference type="Pfam" id="PF04082">
    <property type="entry name" value="Fungal_trans"/>
    <property type="match status" value="1"/>
</dbReference>
<keyword evidence="2" id="KW-0812">Transmembrane</keyword>
<gene>
    <name evidence="4" type="ORF">BP6252_13511</name>
</gene>
<dbReference type="EMBL" id="PDLM01000018">
    <property type="protein sequence ID" value="RDW58100.1"/>
    <property type="molecule type" value="Genomic_DNA"/>
</dbReference>
<evidence type="ECO:0000313" key="5">
    <source>
        <dbReference type="Proteomes" id="UP000256645"/>
    </source>
</evidence>
<dbReference type="OrthoDB" id="3034343at2759"/>
<keyword evidence="2" id="KW-0472">Membrane</keyword>
<dbReference type="PANTHER" id="PTHR31668:SF10">
    <property type="entry name" value="ZN(II)2CYS6 TRANSCRIPTION FACTOR (EUROFUNG)"/>
    <property type="match status" value="1"/>
</dbReference>
<feature type="transmembrane region" description="Helical" evidence="2">
    <location>
        <begin position="463"/>
        <end position="485"/>
    </location>
</feature>
<dbReference type="InterPro" id="IPR007219">
    <property type="entry name" value="XnlR_reg_dom"/>
</dbReference>
<dbReference type="STRING" id="1849047.A0A3D8Q8V9"/>
<reference evidence="4 5" key="1">
    <citation type="journal article" date="2018" name="IMA Fungus">
        <title>IMA Genome-F 9: Draft genome sequence of Annulohypoxylon stygium, Aspergillus mulundensis, Berkeleyomyces basicola (syn. Thielaviopsis basicola), Ceratocystis smalleyi, two Cercospora beticola strains, Coleophoma cylindrospora, Fusarium fracticaudum, Phialophora cf. hyalina, and Morchella septimelata.</title>
        <authorList>
            <person name="Wingfield B.D."/>
            <person name="Bills G.F."/>
            <person name="Dong Y."/>
            <person name="Huang W."/>
            <person name="Nel W.J."/>
            <person name="Swalarsk-Parry B.S."/>
            <person name="Vaghefi N."/>
            <person name="Wilken P.M."/>
            <person name="An Z."/>
            <person name="de Beer Z.W."/>
            <person name="De Vos L."/>
            <person name="Chen L."/>
            <person name="Duong T.A."/>
            <person name="Gao Y."/>
            <person name="Hammerbacher A."/>
            <person name="Kikkert J.R."/>
            <person name="Li Y."/>
            <person name="Li H."/>
            <person name="Li K."/>
            <person name="Li Q."/>
            <person name="Liu X."/>
            <person name="Ma X."/>
            <person name="Naidoo K."/>
            <person name="Pethybridge S.J."/>
            <person name="Sun J."/>
            <person name="Steenkamp E.T."/>
            <person name="van der Nest M.A."/>
            <person name="van Wyk S."/>
            <person name="Wingfield M.J."/>
            <person name="Xiong C."/>
            <person name="Yue Q."/>
            <person name="Zhang X."/>
        </authorList>
    </citation>
    <scope>NUCLEOTIDE SEQUENCE [LARGE SCALE GENOMIC DNA]</scope>
    <source>
        <strain evidence="4 5">BP6252</strain>
    </source>
</reference>
<dbReference type="GO" id="GO:0001080">
    <property type="term" value="P:nitrogen catabolite activation of transcription from RNA polymerase II promoter"/>
    <property type="evidence" value="ECO:0007669"/>
    <property type="project" value="TreeGrafter"/>
</dbReference>
<dbReference type="Proteomes" id="UP000256645">
    <property type="component" value="Unassembled WGS sequence"/>
</dbReference>
<dbReference type="InterPro" id="IPR050797">
    <property type="entry name" value="Carb_Metab_Trans_Reg"/>
</dbReference>
<protein>
    <recommendedName>
        <fullName evidence="3">Xylanolytic transcriptional activator regulatory domain-containing protein</fullName>
    </recommendedName>
</protein>
<dbReference type="GO" id="GO:0003677">
    <property type="term" value="F:DNA binding"/>
    <property type="evidence" value="ECO:0007669"/>
    <property type="project" value="InterPro"/>
</dbReference>
<evidence type="ECO:0000313" key="4">
    <source>
        <dbReference type="EMBL" id="RDW58100.1"/>
    </source>
</evidence>